<evidence type="ECO:0000313" key="10">
    <source>
        <dbReference type="EMBL" id="SVB33009.1"/>
    </source>
</evidence>
<organism evidence="10">
    <name type="scientific">marine metagenome</name>
    <dbReference type="NCBI Taxonomy" id="408172"/>
    <lineage>
        <taxon>unclassified sequences</taxon>
        <taxon>metagenomes</taxon>
        <taxon>ecological metagenomes</taxon>
    </lineage>
</organism>
<dbReference type="InterPro" id="IPR041489">
    <property type="entry name" value="PDZ_6"/>
</dbReference>
<dbReference type="Pfam" id="PF13365">
    <property type="entry name" value="Trypsin_2"/>
    <property type="match status" value="1"/>
</dbReference>
<keyword evidence="3" id="KW-0645">Protease</keyword>
<evidence type="ECO:0000256" key="8">
    <source>
        <dbReference type="ARBA" id="ARBA00022825"/>
    </source>
</evidence>
<dbReference type="PROSITE" id="PS50106">
    <property type="entry name" value="PDZ"/>
    <property type="match status" value="1"/>
</dbReference>
<evidence type="ECO:0000256" key="7">
    <source>
        <dbReference type="ARBA" id="ARBA00022801"/>
    </source>
</evidence>
<dbReference type="Pfam" id="PF13180">
    <property type="entry name" value="PDZ_2"/>
    <property type="match status" value="1"/>
</dbReference>
<keyword evidence="6" id="KW-0574">Periplasm</keyword>
<evidence type="ECO:0000256" key="5">
    <source>
        <dbReference type="ARBA" id="ARBA00022737"/>
    </source>
</evidence>
<dbReference type="SUPFAM" id="SSF50156">
    <property type="entry name" value="PDZ domain-like"/>
    <property type="match status" value="2"/>
</dbReference>
<feature type="domain" description="PDZ" evidence="9">
    <location>
        <begin position="254"/>
        <end position="345"/>
    </location>
</feature>
<dbReference type="InterPro" id="IPR009003">
    <property type="entry name" value="Peptidase_S1_PA"/>
</dbReference>
<dbReference type="NCBIfam" id="TIGR02037">
    <property type="entry name" value="degP_htrA_DO"/>
    <property type="match status" value="1"/>
</dbReference>
<comment type="similarity">
    <text evidence="2">Belongs to the peptidase S1C family.</text>
</comment>
<evidence type="ECO:0000256" key="1">
    <source>
        <dbReference type="ARBA" id="ARBA00004418"/>
    </source>
</evidence>
<proteinExistence type="inferred from homology"/>
<dbReference type="GO" id="GO:0006508">
    <property type="term" value="P:proteolysis"/>
    <property type="evidence" value="ECO:0007669"/>
    <property type="project" value="UniProtKB-KW"/>
</dbReference>
<dbReference type="GO" id="GO:0004252">
    <property type="term" value="F:serine-type endopeptidase activity"/>
    <property type="evidence" value="ECO:0007669"/>
    <property type="project" value="InterPro"/>
</dbReference>
<dbReference type="EMBL" id="UINC01037471">
    <property type="protein sequence ID" value="SVB33009.1"/>
    <property type="molecule type" value="Genomic_DNA"/>
</dbReference>
<dbReference type="Gene3D" id="2.30.42.10">
    <property type="match status" value="2"/>
</dbReference>
<dbReference type="PRINTS" id="PR00834">
    <property type="entry name" value="PROTEASES2C"/>
</dbReference>
<dbReference type="CDD" id="cd10839">
    <property type="entry name" value="cpPDZ1_DegP-like"/>
    <property type="match status" value="1"/>
</dbReference>
<keyword evidence="5" id="KW-0677">Repeat</keyword>
<dbReference type="SMART" id="SM00228">
    <property type="entry name" value="PDZ"/>
    <property type="match status" value="2"/>
</dbReference>
<comment type="subcellular location">
    <subcellularLocation>
        <location evidence="1">Periplasm</location>
    </subcellularLocation>
</comment>
<protein>
    <recommendedName>
        <fullName evidence="9">PDZ domain-containing protein</fullName>
    </recommendedName>
</protein>
<dbReference type="InterPro" id="IPR036034">
    <property type="entry name" value="PDZ_sf"/>
</dbReference>
<evidence type="ECO:0000256" key="4">
    <source>
        <dbReference type="ARBA" id="ARBA00022729"/>
    </source>
</evidence>
<dbReference type="AlphaFoldDB" id="A0A382D4G2"/>
<dbReference type="InterPro" id="IPR011782">
    <property type="entry name" value="Pept_S1C_Do"/>
</dbReference>
<dbReference type="Gene3D" id="2.40.10.120">
    <property type="match status" value="1"/>
</dbReference>
<keyword evidence="7" id="KW-0378">Hydrolase</keyword>
<accession>A0A382D4G2</accession>
<evidence type="ECO:0000256" key="3">
    <source>
        <dbReference type="ARBA" id="ARBA00022670"/>
    </source>
</evidence>
<sequence>MNRVLSQLCPSILAAVISVNALAQLPIKVGNQEVPSLAPLVSQTSPAVVNIATQGTVKSSRNPLMEDPFFRRFFGVPQQRERQVRSAGSGVIVDADKGYVLTNHHVIENADQIEVVLDDDRSLKATVVGSDPGTDIAVLLLEESNDLVDMPLGDSEELQVGDFVVAIGNPFGLQHTVTSGIVSALGRHGINRDGYEDFIQTDASINPGNSGGALINLKGELVGIPSSIFSRSGGNIGIGFAIPVNIAKLIMAQIIEFGEVRRGLLGVSISDFNAETAEAIGIEATQGALVQEIVPDSAAENAGIEVGDIIVSVDGTPIKGAADLRTNIGLKRSGETVKLVLIRNGTRKTVTAKLDELEMNPAMAAGELHPGLAGAQFSNYDGEADNYSGRGVVVDIVDSGSPAARSGLRPRDIVTSLNNQRVNTIKELREVAKGQNLLLLRIRRGNRALLLQIR</sequence>
<keyword evidence="4" id="KW-0732">Signal</keyword>
<dbReference type="PANTHER" id="PTHR22939">
    <property type="entry name" value="SERINE PROTEASE FAMILY S1C HTRA-RELATED"/>
    <property type="match status" value="1"/>
</dbReference>
<dbReference type="InterPro" id="IPR001478">
    <property type="entry name" value="PDZ"/>
</dbReference>
<dbReference type="Pfam" id="PF17820">
    <property type="entry name" value="PDZ_6"/>
    <property type="match status" value="1"/>
</dbReference>
<evidence type="ECO:0000259" key="9">
    <source>
        <dbReference type="PROSITE" id="PS50106"/>
    </source>
</evidence>
<dbReference type="PANTHER" id="PTHR22939:SF129">
    <property type="entry name" value="SERINE PROTEASE HTRA2, MITOCHONDRIAL"/>
    <property type="match status" value="1"/>
</dbReference>
<reference evidence="10" key="1">
    <citation type="submission" date="2018-05" db="EMBL/GenBank/DDBJ databases">
        <authorList>
            <person name="Lanie J.A."/>
            <person name="Ng W.-L."/>
            <person name="Kazmierczak K.M."/>
            <person name="Andrzejewski T.M."/>
            <person name="Davidsen T.M."/>
            <person name="Wayne K.J."/>
            <person name="Tettelin H."/>
            <person name="Glass J.I."/>
            <person name="Rusch D."/>
            <person name="Podicherti R."/>
            <person name="Tsui H.-C.T."/>
            <person name="Winkler M.E."/>
        </authorList>
    </citation>
    <scope>NUCLEOTIDE SEQUENCE</scope>
</reference>
<gene>
    <name evidence="10" type="ORF">METZ01_LOCUS185863</name>
</gene>
<keyword evidence="8" id="KW-0720">Serine protease</keyword>
<dbReference type="InterPro" id="IPR001940">
    <property type="entry name" value="Peptidase_S1C"/>
</dbReference>
<dbReference type="SUPFAM" id="SSF50494">
    <property type="entry name" value="Trypsin-like serine proteases"/>
    <property type="match status" value="1"/>
</dbReference>
<evidence type="ECO:0000256" key="6">
    <source>
        <dbReference type="ARBA" id="ARBA00022764"/>
    </source>
</evidence>
<evidence type="ECO:0000256" key="2">
    <source>
        <dbReference type="ARBA" id="ARBA00010541"/>
    </source>
</evidence>
<name>A0A382D4G2_9ZZZZ</name>
<dbReference type="GO" id="GO:0042597">
    <property type="term" value="C:periplasmic space"/>
    <property type="evidence" value="ECO:0007669"/>
    <property type="project" value="UniProtKB-SubCell"/>
</dbReference>